<name>A0A2M8LBB5_9BACT</name>
<gene>
    <name evidence="1" type="ORF">COV01_03660</name>
</gene>
<evidence type="ECO:0000313" key="2">
    <source>
        <dbReference type="Proteomes" id="UP000228700"/>
    </source>
</evidence>
<dbReference type="AlphaFoldDB" id="A0A2M8LBB5"/>
<dbReference type="EMBL" id="PFEQ01000014">
    <property type="protein sequence ID" value="PJE73912.1"/>
    <property type="molecule type" value="Genomic_DNA"/>
</dbReference>
<accession>A0A2M8LBB5</accession>
<organism evidence="1 2">
    <name type="scientific">Candidatus Taylorbacteria bacterium CG10_big_fil_rev_8_21_14_0_10_41_48</name>
    <dbReference type="NCBI Taxonomy" id="1975024"/>
    <lineage>
        <taxon>Bacteria</taxon>
        <taxon>Candidatus Tayloriibacteriota</taxon>
    </lineage>
</organism>
<proteinExistence type="predicted"/>
<dbReference type="Proteomes" id="UP000228700">
    <property type="component" value="Unassembled WGS sequence"/>
</dbReference>
<comment type="caution">
    <text evidence="1">The sequence shown here is derived from an EMBL/GenBank/DDBJ whole genome shotgun (WGS) entry which is preliminary data.</text>
</comment>
<protein>
    <submittedName>
        <fullName evidence="1">Uncharacterized protein</fullName>
    </submittedName>
</protein>
<evidence type="ECO:0000313" key="1">
    <source>
        <dbReference type="EMBL" id="PJE73912.1"/>
    </source>
</evidence>
<sequence length="232" mass="25483">MRLPGYDYHYGRQAKPTKGKNAMSAKTYDKQSGKLIARIAENLPELSSDVMQGWIDNPKGLQKFLLGLNPPATPEDFAVWKTVKLGTHKDAAALRKAMIDEGMKIGSWGDDILGKPAFKMSSVEKDVDLVVRSVAELGFKKGATYVDICAKAKELGLELCPNEVGPQLCLQYKDQPKGEWLVIAMEAITDSGGVLGVFDVGRGDGDRWLGGDRGDPGCFWDADSRFVFVRRK</sequence>
<reference evidence="2" key="1">
    <citation type="submission" date="2017-09" db="EMBL/GenBank/DDBJ databases">
        <title>Depth-based differentiation of microbial function through sediment-hosted aquifers and enrichment of novel symbionts in the deep terrestrial subsurface.</title>
        <authorList>
            <person name="Probst A.J."/>
            <person name="Ladd B."/>
            <person name="Jarett J.K."/>
            <person name="Geller-Mcgrath D.E."/>
            <person name="Sieber C.M.K."/>
            <person name="Emerson J.B."/>
            <person name="Anantharaman K."/>
            <person name="Thomas B.C."/>
            <person name="Malmstrom R."/>
            <person name="Stieglmeier M."/>
            <person name="Klingl A."/>
            <person name="Woyke T."/>
            <person name="Ryan C.M."/>
            <person name="Banfield J.F."/>
        </authorList>
    </citation>
    <scope>NUCLEOTIDE SEQUENCE [LARGE SCALE GENOMIC DNA]</scope>
</reference>